<dbReference type="Proteomes" id="UP000273278">
    <property type="component" value="Chromosome"/>
</dbReference>
<evidence type="ECO:0000313" key="7">
    <source>
        <dbReference type="Proteomes" id="UP000273278"/>
    </source>
</evidence>
<organism evidence="6 7">
    <name type="scientific">Methanomethylophilus alvi</name>
    <dbReference type="NCBI Taxonomy" id="1291540"/>
    <lineage>
        <taxon>Archaea</taxon>
        <taxon>Methanobacteriati</taxon>
        <taxon>Thermoplasmatota</taxon>
        <taxon>Thermoplasmata</taxon>
        <taxon>Methanomassiliicoccales</taxon>
        <taxon>Methanomethylophilaceae</taxon>
        <taxon>Methanomethylophilus</taxon>
    </lineage>
</organism>
<protein>
    <submittedName>
        <fullName evidence="6">ABC transporter</fullName>
    </submittedName>
</protein>
<evidence type="ECO:0000256" key="3">
    <source>
        <dbReference type="ARBA" id="ARBA00022741"/>
    </source>
</evidence>
<evidence type="ECO:0000256" key="4">
    <source>
        <dbReference type="ARBA" id="ARBA00022840"/>
    </source>
</evidence>
<evidence type="ECO:0000259" key="5">
    <source>
        <dbReference type="PROSITE" id="PS50893"/>
    </source>
</evidence>
<dbReference type="GeneID" id="41322009"/>
<proteinExistence type="inferred from homology"/>
<dbReference type="InterPro" id="IPR017871">
    <property type="entry name" value="ABC_transporter-like_CS"/>
</dbReference>
<keyword evidence="2" id="KW-0813">Transport</keyword>
<dbReference type="Gene3D" id="3.40.50.300">
    <property type="entry name" value="P-loop containing nucleotide triphosphate hydrolases"/>
    <property type="match status" value="1"/>
</dbReference>
<dbReference type="PANTHER" id="PTHR42711:SF5">
    <property type="entry name" value="ABC TRANSPORTER ATP-BINDING PROTEIN NATA"/>
    <property type="match status" value="1"/>
</dbReference>
<dbReference type="PROSITE" id="PS50893">
    <property type="entry name" value="ABC_TRANSPORTER_2"/>
    <property type="match status" value="1"/>
</dbReference>
<evidence type="ECO:0000256" key="2">
    <source>
        <dbReference type="ARBA" id="ARBA00022448"/>
    </source>
</evidence>
<name>A0A3G3IHP6_9ARCH</name>
<dbReference type="RefSeq" id="WP_122892462.1">
    <property type="nucleotide sequence ID" value="NZ_CAYARP010000043.1"/>
</dbReference>
<gene>
    <name evidence="6" type="ORF">BKD89_06060</name>
</gene>
<dbReference type="AlphaFoldDB" id="A0A3G3IHP6"/>
<dbReference type="GO" id="GO:0016887">
    <property type="term" value="F:ATP hydrolysis activity"/>
    <property type="evidence" value="ECO:0007669"/>
    <property type="project" value="InterPro"/>
</dbReference>
<evidence type="ECO:0000313" key="6">
    <source>
        <dbReference type="EMBL" id="AYQ55360.1"/>
    </source>
</evidence>
<dbReference type="InterPro" id="IPR003593">
    <property type="entry name" value="AAA+_ATPase"/>
</dbReference>
<reference evidence="6 7" key="1">
    <citation type="submission" date="2016-10" db="EMBL/GenBank/DDBJ databases">
        <title>Complete genome of the TMA-utilizing, human hosted archaeon Methanomethylophilus alvus Gen. nov, sp. nov., strain Mx-05, derived from a pure culture.</title>
        <authorList>
            <person name="Brugere J.-F."/>
            <person name="Ben Hania W."/>
            <person name="Chaudhary P.P."/>
            <person name="Gaci N."/>
            <person name="Borrel G."/>
            <person name="Cao Van Tuat L."/>
            <person name="Fardeau M.-L."/>
            <person name="Harris H.M.B."/>
            <person name="O'Toole P.W."/>
            <person name="Ollivier B."/>
        </authorList>
    </citation>
    <scope>NUCLEOTIDE SEQUENCE [LARGE SCALE GENOMIC DNA]</scope>
    <source>
        <strain evidence="6 7">Mx-05</strain>
    </source>
</reference>
<dbReference type="PROSITE" id="PS00211">
    <property type="entry name" value="ABC_TRANSPORTER_1"/>
    <property type="match status" value="1"/>
</dbReference>
<evidence type="ECO:0000256" key="1">
    <source>
        <dbReference type="ARBA" id="ARBA00005417"/>
    </source>
</evidence>
<dbReference type="GO" id="GO:0005524">
    <property type="term" value="F:ATP binding"/>
    <property type="evidence" value="ECO:0007669"/>
    <property type="project" value="UniProtKB-KW"/>
</dbReference>
<keyword evidence="4" id="KW-0067">ATP-binding</keyword>
<dbReference type="OMA" id="EVLMHKA"/>
<dbReference type="PANTHER" id="PTHR42711">
    <property type="entry name" value="ABC TRANSPORTER ATP-BINDING PROTEIN"/>
    <property type="match status" value="1"/>
</dbReference>
<comment type="similarity">
    <text evidence="1">Belongs to the ABC transporter superfamily.</text>
</comment>
<dbReference type="InterPro" id="IPR050763">
    <property type="entry name" value="ABC_transporter_ATP-binding"/>
</dbReference>
<dbReference type="InterPro" id="IPR003439">
    <property type="entry name" value="ABC_transporter-like_ATP-bd"/>
</dbReference>
<dbReference type="SUPFAM" id="SSF52540">
    <property type="entry name" value="P-loop containing nucleoside triphosphate hydrolases"/>
    <property type="match status" value="1"/>
</dbReference>
<keyword evidence="3" id="KW-0547">Nucleotide-binding</keyword>
<dbReference type="EMBL" id="CP017686">
    <property type="protein sequence ID" value="AYQ55360.1"/>
    <property type="molecule type" value="Genomic_DNA"/>
</dbReference>
<feature type="domain" description="ABC transporter" evidence="5">
    <location>
        <begin position="1"/>
        <end position="211"/>
    </location>
</feature>
<dbReference type="SMART" id="SM00382">
    <property type="entry name" value="AAA"/>
    <property type="match status" value="1"/>
</dbReference>
<dbReference type="Pfam" id="PF00005">
    <property type="entry name" value="ABC_tran"/>
    <property type="match status" value="1"/>
</dbReference>
<dbReference type="InterPro" id="IPR027417">
    <property type="entry name" value="P-loop_NTPase"/>
</dbReference>
<sequence length="282" mass="31541">MRVKRGEMYAFLGPNGAGKTTTVRVLSTLTGFDEGSVVIDGHNIVEEPREAKAAIGVIQQHISLDKDLTVWENMMSHALYQQMPKEDRRKRIDQLSEYIGLGEYYNYKVDSLSGGWKKRVAIVCALVHSPKLLFLDEPTVGLDIQARRGLWDLLRKLNDDGMTIFLTTHYIEEAESLCNRVSFIEKGKIIAEGTPEELAHRIGAATVEYFGPDHKTQYKYFQTRAEADGFAKTLDETYTVTVRRTNLEDAFVEMTGNKIGDNGFMLGQSGKGGSGMKKMGGM</sequence>
<accession>A0A3G3IHP6</accession>